<evidence type="ECO:0000313" key="7">
    <source>
        <dbReference type="EMBL" id="MFC6355097.1"/>
    </source>
</evidence>
<keyword evidence="1" id="KW-0805">Transcription regulation</keyword>
<dbReference type="Pfam" id="PF00440">
    <property type="entry name" value="TetR_N"/>
    <property type="match status" value="1"/>
</dbReference>
<dbReference type="SUPFAM" id="SSF48498">
    <property type="entry name" value="Tetracyclin repressor-like, C-terminal domain"/>
    <property type="match status" value="1"/>
</dbReference>
<keyword evidence="8" id="KW-1185">Reference proteome</keyword>
<dbReference type="PANTHER" id="PTHR30055">
    <property type="entry name" value="HTH-TYPE TRANSCRIPTIONAL REGULATOR RUTR"/>
    <property type="match status" value="1"/>
</dbReference>
<evidence type="ECO:0000259" key="6">
    <source>
        <dbReference type="PROSITE" id="PS50977"/>
    </source>
</evidence>
<feature type="DNA-binding region" description="H-T-H motif" evidence="4">
    <location>
        <begin position="29"/>
        <end position="48"/>
    </location>
</feature>
<organism evidence="7 8">
    <name type="scientific">Luethyella okanaganae</name>
    <dbReference type="NCBI Taxonomy" id="69372"/>
    <lineage>
        <taxon>Bacteria</taxon>
        <taxon>Bacillati</taxon>
        <taxon>Actinomycetota</taxon>
        <taxon>Actinomycetes</taxon>
        <taxon>Micrococcales</taxon>
        <taxon>Microbacteriaceae</taxon>
        <taxon>Luethyella</taxon>
    </lineage>
</organism>
<dbReference type="InterPro" id="IPR001647">
    <property type="entry name" value="HTH_TetR"/>
</dbReference>
<evidence type="ECO:0000256" key="3">
    <source>
        <dbReference type="ARBA" id="ARBA00023163"/>
    </source>
</evidence>
<dbReference type="PROSITE" id="PS50977">
    <property type="entry name" value="HTH_TETR_2"/>
    <property type="match status" value="1"/>
</dbReference>
<feature type="region of interest" description="Disordered" evidence="5">
    <location>
        <begin position="189"/>
        <end position="214"/>
    </location>
</feature>
<dbReference type="Gene3D" id="1.10.357.10">
    <property type="entry name" value="Tetracycline Repressor, domain 2"/>
    <property type="match status" value="1"/>
</dbReference>
<keyword evidence="2 4" id="KW-0238">DNA-binding</keyword>
<dbReference type="InterPro" id="IPR036271">
    <property type="entry name" value="Tet_transcr_reg_TetR-rel_C_sf"/>
</dbReference>
<dbReference type="RefSeq" id="WP_386727450.1">
    <property type="nucleotide sequence ID" value="NZ_JBHSTP010000001.1"/>
</dbReference>
<name>A0ABW1VCX9_9MICO</name>
<evidence type="ECO:0000256" key="1">
    <source>
        <dbReference type="ARBA" id="ARBA00023015"/>
    </source>
</evidence>
<dbReference type="InterPro" id="IPR025996">
    <property type="entry name" value="MT1864/Rv1816-like_C"/>
</dbReference>
<feature type="domain" description="HTH tetR-type" evidence="6">
    <location>
        <begin position="6"/>
        <end position="66"/>
    </location>
</feature>
<dbReference type="EMBL" id="JBHSTP010000001">
    <property type="protein sequence ID" value="MFC6355097.1"/>
    <property type="molecule type" value="Genomic_DNA"/>
</dbReference>
<evidence type="ECO:0000256" key="5">
    <source>
        <dbReference type="SAM" id="MobiDB-lite"/>
    </source>
</evidence>
<evidence type="ECO:0000256" key="4">
    <source>
        <dbReference type="PROSITE-ProRule" id="PRU00335"/>
    </source>
</evidence>
<dbReference type="Gene3D" id="1.10.10.60">
    <property type="entry name" value="Homeodomain-like"/>
    <property type="match status" value="1"/>
</dbReference>
<dbReference type="Pfam" id="PF13305">
    <property type="entry name" value="TetR_C_33"/>
    <property type="match status" value="1"/>
</dbReference>
<dbReference type="InterPro" id="IPR050109">
    <property type="entry name" value="HTH-type_TetR-like_transc_reg"/>
</dbReference>
<dbReference type="InterPro" id="IPR009057">
    <property type="entry name" value="Homeodomain-like_sf"/>
</dbReference>
<keyword evidence="3" id="KW-0804">Transcription</keyword>
<proteinExistence type="predicted"/>
<reference evidence="8" key="1">
    <citation type="journal article" date="2019" name="Int. J. Syst. Evol. Microbiol.">
        <title>The Global Catalogue of Microorganisms (GCM) 10K type strain sequencing project: providing services to taxonomists for standard genome sequencing and annotation.</title>
        <authorList>
            <consortium name="The Broad Institute Genomics Platform"/>
            <consortium name="The Broad Institute Genome Sequencing Center for Infectious Disease"/>
            <person name="Wu L."/>
            <person name="Ma J."/>
        </authorList>
    </citation>
    <scope>NUCLEOTIDE SEQUENCE [LARGE SCALE GENOMIC DNA]</scope>
    <source>
        <strain evidence="8">CCUG 43304</strain>
    </source>
</reference>
<sequence>MPAVQRTSLAEIVAAARTLLDDRGPEAVTMAAVAASVGVRGPSLYKHVDGRGGLLRLVAGSAVDELGRDLAEAVDAETDPPWALAAAVRAFRAFAHRSPHAYGLIFGPGPHAERPSEAILEHAAEPVFRAVAALVPSSEVLPAARTVTAWASGFVSMELTGAFRLGGEVAEAFEWGLRSMVEAVVSAGSREAATGEPGTRADSAIAGRSGRRAP</sequence>
<accession>A0ABW1VCX9</accession>
<comment type="caution">
    <text evidence="7">The sequence shown here is derived from an EMBL/GenBank/DDBJ whole genome shotgun (WGS) entry which is preliminary data.</text>
</comment>
<dbReference type="Proteomes" id="UP001596306">
    <property type="component" value="Unassembled WGS sequence"/>
</dbReference>
<gene>
    <name evidence="7" type="ORF">ACFQB0_03085</name>
</gene>
<dbReference type="SUPFAM" id="SSF46689">
    <property type="entry name" value="Homeodomain-like"/>
    <property type="match status" value="1"/>
</dbReference>
<evidence type="ECO:0000256" key="2">
    <source>
        <dbReference type="ARBA" id="ARBA00023125"/>
    </source>
</evidence>
<protein>
    <submittedName>
        <fullName evidence="7">TetR/AcrR family transcriptional regulator</fullName>
    </submittedName>
</protein>
<dbReference type="PANTHER" id="PTHR30055:SF239">
    <property type="entry name" value="TRANSCRIPTIONAL REGULATORY PROTEIN"/>
    <property type="match status" value="1"/>
</dbReference>
<evidence type="ECO:0000313" key="8">
    <source>
        <dbReference type="Proteomes" id="UP001596306"/>
    </source>
</evidence>